<reference evidence="1" key="2">
    <citation type="submission" date="2022-01" db="EMBL/GenBank/DDBJ databases">
        <authorList>
            <person name="Yamashiro T."/>
            <person name="Shiraishi A."/>
            <person name="Satake H."/>
            <person name="Nakayama K."/>
        </authorList>
    </citation>
    <scope>NUCLEOTIDE SEQUENCE</scope>
</reference>
<organism evidence="1 2">
    <name type="scientific">Tanacetum coccineum</name>
    <dbReference type="NCBI Taxonomy" id="301880"/>
    <lineage>
        <taxon>Eukaryota</taxon>
        <taxon>Viridiplantae</taxon>
        <taxon>Streptophyta</taxon>
        <taxon>Embryophyta</taxon>
        <taxon>Tracheophyta</taxon>
        <taxon>Spermatophyta</taxon>
        <taxon>Magnoliopsida</taxon>
        <taxon>eudicotyledons</taxon>
        <taxon>Gunneridae</taxon>
        <taxon>Pentapetalae</taxon>
        <taxon>asterids</taxon>
        <taxon>campanulids</taxon>
        <taxon>Asterales</taxon>
        <taxon>Asteraceae</taxon>
        <taxon>Asteroideae</taxon>
        <taxon>Anthemideae</taxon>
        <taxon>Anthemidinae</taxon>
        <taxon>Tanacetum</taxon>
    </lineage>
</organism>
<keyword evidence="2" id="KW-1185">Reference proteome</keyword>
<proteinExistence type="predicted"/>
<dbReference type="EMBL" id="BQNB010017673">
    <property type="protein sequence ID" value="GJT65956.1"/>
    <property type="molecule type" value="Genomic_DNA"/>
</dbReference>
<evidence type="ECO:0000313" key="1">
    <source>
        <dbReference type="EMBL" id="GJT65956.1"/>
    </source>
</evidence>
<reference evidence="1" key="1">
    <citation type="journal article" date="2022" name="Int. J. Mol. Sci.">
        <title>Draft Genome of Tanacetum Coccineum: Genomic Comparison of Closely Related Tanacetum-Family Plants.</title>
        <authorList>
            <person name="Yamashiro T."/>
            <person name="Shiraishi A."/>
            <person name="Nakayama K."/>
            <person name="Satake H."/>
        </authorList>
    </citation>
    <scope>NUCLEOTIDE SEQUENCE</scope>
</reference>
<sequence length="151" mass="16318">MNLLSETSGLMSIGGGRGVSDGFARGSVWMHPRLSVQFSFVLGENGGEDDKQAVIKGCKFDSTTNRAASASGSVWMHPRLSVQFSFVLGESFVEHTRGLNSNILKPSPKATVIYFESATRKSASKQGLQQDHHRYMNGFGEPLPSSHSLLG</sequence>
<comment type="caution">
    <text evidence="1">The sequence shown here is derived from an EMBL/GenBank/DDBJ whole genome shotgun (WGS) entry which is preliminary data.</text>
</comment>
<evidence type="ECO:0000313" key="2">
    <source>
        <dbReference type="Proteomes" id="UP001151760"/>
    </source>
</evidence>
<protein>
    <submittedName>
        <fullName evidence="1">Uncharacterized protein</fullName>
    </submittedName>
</protein>
<name>A0ABQ5FRJ0_9ASTR</name>
<gene>
    <name evidence="1" type="ORF">Tco_1017436</name>
</gene>
<dbReference type="Proteomes" id="UP001151760">
    <property type="component" value="Unassembled WGS sequence"/>
</dbReference>
<accession>A0ABQ5FRJ0</accession>